<dbReference type="AlphaFoldDB" id="A0A9W6V4P9"/>
<accession>A0A9W6V4P9</accession>
<dbReference type="RefSeq" id="WP_285738150.1">
    <property type="nucleotide sequence ID" value="NZ_BSSA01000017.1"/>
</dbReference>
<dbReference type="EMBL" id="BSSA01000017">
    <property type="protein sequence ID" value="GLW72452.1"/>
    <property type="molecule type" value="Genomic_DNA"/>
</dbReference>
<evidence type="ECO:0008006" key="3">
    <source>
        <dbReference type="Google" id="ProtNLM"/>
    </source>
</evidence>
<name>A0A9W6V4P9_9ACTN</name>
<comment type="caution">
    <text evidence="1">The sequence shown here is derived from an EMBL/GenBank/DDBJ whole genome shotgun (WGS) entry which is preliminary data.</text>
</comment>
<sequence length="141" mass="15094">MELRLRYAPEAGNAGRFAADIVASAARVSGVRLDYSVESLAVVDGIIEEFRASGIVSGQVGETLFGFGCYVGEVMVRQGGATWRGVDGAEAVAFGFPLVVDLPSGQVGNPIGKVFRRLDNGPEDSLPHFYTVFAEPWRQAR</sequence>
<organism evidence="1 2">
    <name type="scientific">Kitasatospora phosalacinea</name>
    <dbReference type="NCBI Taxonomy" id="2065"/>
    <lineage>
        <taxon>Bacteria</taxon>
        <taxon>Bacillati</taxon>
        <taxon>Actinomycetota</taxon>
        <taxon>Actinomycetes</taxon>
        <taxon>Kitasatosporales</taxon>
        <taxon>Streptomycetaceae</taxon>
        <taxon>Kitasatospora</taxon>
    </lineage>
</organism>
<evidence type="ECO:0000313" key="1">
    <source>
        <dbReference type="EMBL" id="GLW72452.1"/>
    </source>
</evidence>
<protein>
    <recommendedName>
        <fullName evidence="3">DUF3806 domain-containing protein</fullName>
    </recommendedName>
</protein>
<dbReference type="Proteomes" id="UP001165041">
    <property type="component" value="Unassembled WGS sequence"/>
</dbReference>
<reference evidence="1" key="1">
    <citation type="submission" date="2023-02" db="EMBL/GenBank/DDBJ databases">
        <title>Kitasatospora phosalacinea NBRC 14627.</title>
        <authorList>
            <person name="Ichikawa N."/>
            <person name="Sato H."/>
            <person name="Tonouchi N."/>
        </authorList>
    </citation>
    <scope>NUCLEOTIDE SEQUENCE</scope>
    <source>
        <strain evidence="1">NBRC 14627</strain>
    </source>
</reference>
<gene>
    <name evidence="1" type="ORF">Kpho02_47510</name>
</gene>
<evidence type="ECO:0000313" key="2">
    <source>
        <dbReference type="Proteomes" id="UP001165041"/>
    </source>
</evidence>
<proteinExistence type="predicted"/>